<name>A0ABQ7S759_9ACAR</name>
<keyword evidence="4 6" id="KW-0472">Membrane</keyword>
<sequence>VCCPCGKYTTLRAVDNWPAISSAASKRRNSTKASPDSPNAFANSDAASLSPSDEMIAACLICSALSTKKRARSASCWATCFISTAFIHSSSNMDRDLDTISNDLSSENHQYKVYKRRFLVLFAFFNLALVVGLHRSLISITDVLNSYLNIGMVDYDRMTQVSMYTTLVSVLVVARMLDHYGLRRMSYVACVIIICANSLKALCCWHDVAPWIKLQRFNILILSEAFVGVAISITFCVPAKVAGVWFANNENTLALVIICCGYNIGFAISNYFTPVFVLGVNDMPKLSYMFLISAFLLTMIVLTCVTRSSPKTPPSACAIVSANSNSIPLRLGLRVMMTDISYLMLHLTLAINIALINVEQLQLEDILKAQDYSDSFCGTLIAHSYFFGIFFMLIAAFWIDNSSNITKVSRISAILCGLSIIAFNVSMLFPDIRSIILATNIMTSFGSSLLYPALMQVAIRCANGILAEATVSSVALAFQQILMSLLVNLISPLSRMSDTSPYLYPMIVFLTITSVVNTIYVVFFTVPNKARLQEKIDGAEQLIADSI</sequence>
<dbReference type="InterPro" id="IPR036259">
    <property type="entry name" value="MFS_trans_sf"/>
</dbReference>
<dbReference type="SUPFAM" id="SSF103473">
    <property type="entry name" value="MFS general substrate transporter"/>
    <property type="match status" value="1"/>
</dbReference>
<feature type="transmembrane region" description="Helical" evidence="6">
    <location>
        <begin position="286"/>
        <end position="305"/>
    </location>
</feature>
<dbReference type="EMBL" id="JAIFTH010000577">
    <property type="protein sequence ID" value="KAG9509257.1"/>
    <property type="molecule type" value="Genomic_DNA"/>
</dbReference>
<keyword evidence="3 6" id="KW-1133">Transmembrane helix</keyword>
<feature type="transmembrane region" description="Helical" evidence="6">
    <location>
        <begin position="186"/>
        <end position="208"/>
    </location>
</feature>
<evidence type="ECO:0000256" key="2">
    <source>
        <dbReference type="ARBA" id="ARBA00022692"/>
    </source>
</evidence>
<feature type="transmembrane region" description="Helical" evidence="6">
    <location>
        <begin position="411"/>
        <end position="429"/>
    </location>
</feature>
<gene>
    <name evidence="7" type="primary">Slc49a3</name>
    <name evidence="7" type="ORF">GZH46_02231</name>
</gene>
<comment type="subcellular location">
    <subcellularLocation>
        <location evidence="1">Membrane</location>
        <topology evidence="1">Multi-pass membrane protein</topology>
    </subcellularLocation>
</comment>
<evidence type="ECO:0000256" key="1">
    <source>
        <dbReference type="ARBA" id="ARBA00004141"/>
    </source>
</evidence>
<evidence type="ECO:0000256" key="5">
    <source>
        <dbReference type="SAM" id="MobiDB-lite"/>
    </source>
</evidence>
<dbReference type="InterPro" id="IPR049680">
    <property type="entry name" value="FLVCR1-2_SLC49-like"/>
</dbReference>
<evidence type="ECO:0000256" key="4">
    <source>
        <dbReference type="ARBA" id="ARBA00023136"/>
    </source>
</evidence>
<dbReference type="PANTHER" id="PTHR10924:SF4">
    <property type="entry name" value="GH15861P"/>
    <property type="match status" value="1"/>
</dbReference>
<protein>
    <submittedName>
        <fullName evidence="7">Solute carrier family 49 member A3</fullName>
    </submittedName>
</protein>
<dbReference type="PANTHER" id="PTHR10924">
    <property type="entry name" value="MAJOR FACILITATOR SUPERFAMILY PROTEIN-RELATED"/>
    <property type="match status" value="1"/>
</dbReference>
<feature type="non-terminal residue" evidence="7">
    <location>
        <position position="1"/>
    </location>
</feature>
<dbReference type="Gene3D" id="1.20.1250.20">
    <property type="entry name" value="MFS general substrate transporter like domains"/>
    <property type="match status" value="1"/>
</dbReference>
<evidence type="ECO:0000313" key="8">
    <source>
        <dbReference type="Proteomes" id="UP000825002"/>
    </source>
</evidence>
<evidence type="ECO:0000256" key="6">
    <source>
        <dbReference type="SAM" id="Phobius"/>
    </source>
</evidence>
<reference evidence="7 8" key="1">
    <citation type="submission" date="2020-10" db="EMBL/GenBank/DDBJ databases">
        <authorList>
            <person name="Klimov P.B."/>
            <person name="Dyachkov S.M."/>
            <person name="Chetverikov P.E."/>
        </authorList>
    </citation>
    <scope>NUCLEOTIDE SEQUENCE [LARGE SCALE GENOMIC DNA]</scope>
    <source>
        <strain evidence="7">BMOC 18-1129-001#AD2665</strain>
        <tissue evidence="7">Entire mites</tissue>
    </source>
</reference>
<feature type="transmembrane region" description="Helical" evidence="6">
    <location>
        <begin position="378"/>
        <end position="399"/>
    </location>
</feature>
<evidence type="ECO:0000313" key="7">
    <source>
        <dbReference type="EMBL" id="KAG9509257.1"/>
    </source>
</evidence>
<feature type="transmembrane region" description="Helical" evidence="6">
    <location>
        <begin position="253"/>
        <end position="280"/>
    </location>
</feature>
<feature type="transmembrane region" description="Helical" evidence="6">
    <location>
        <begin position="158"/>
        <end position="174"/>
    </location>
</feature>
<dbReference type="Proteomes" id="UP000825002">
    <property type="component" value="Unassembled WGS sequence"/>
</dbReference>
<feature type="transmembrane region" description="Helical" evidence="6">
    <location>
        <begin position="118"/>
        <end position="138"/>
    </location>
</feature>
<feature type="transmembrane region" description="Helical" evidence="6">
    <location>
        <begin position="502"/>
        <end position="526"/>
    </location>
</feature>
<organism evidence="7 8">
    <name type="scientific">Fragariocoptes setiger</name>
    <dbReference type="NCBI Taxonomy" id="1670756"/>
    <lineage>
        <taxon>Eukaryota</taxon>
        <taxon>Metazoa</taxon>
        <taxon>Ecdysozoa</taxon>
        <taxon>Arthropoda</taxon>
        <taxon>Chelicerata</taxon>
        <taxon>Arachnida</taxon>
        <taxon>Acari</taxon>
        <taxon>Acariformes</taxon>
        <taxon>Trombidiformes</taxon>
        <taxon>Prostigmata</taxon>
        <taxon>Eupodina</taxon>
        <taxon>Eriophyoidea</taxon>
        <taxon>Phytoptidae</taxon>
        <taxon>Fragariocoptes</taxon>
    </lineage>
</organism>
<accession>A0ABQ7S759</accession>
<evidence type="ECO:0000256" key="3">
    <source>
        <dbReference type="ARBA" id="ARBA00022989"/>
    </source>
</evidence>
<proteinExistence type="predicted"/>
<feature type="transmembrane region" description="Helical" evidence="6">
    <location>
        <begin position="435"/>
        <end position="454"/>
    </location>
</feature>
<feature type="region of interest" description="Disordered" evidence="5">
    <location>
        <begin position="25"/>
        <end position="45"/>
    </location>
</feature>
<feature type="compositionally biased region" description="Polar residues" evidence="5">
    <location>
        <begin position="31"/>
        <end position="45"/>
    </location>
</feature>
<keyword evidence="8" id="KW-1185">Reference proteome</keyword>
<comment type="caution">
    <text evidence="7">The sequence shown here is derived from an EMBL/GenBank/DDBJ whole genome shotgun (WGS) entry which is preliminary data.</text>
</comment>
<keyword evidence="2 6" id="KW-0812">Transmembrane</keyword>
<feature type="transmembrane region" description="Helical" evidence="6">
    <location>
        <begin position="466"/>
        <end position="490"/>
    </location>
</feature>
<feature type="transmembrane region" description="Helical" evidence="6">
    <location>
        <begin position="220"/>
        <end position="241"/>
    </location>
</feature>
<feature type="transmembrane region" description="Helical" evidence="6">
    <location>
        <begin position="340"/>
        <end position="358"/>
    </location>
</feature>